<keyword evidence="2 4" id="KW-0479">Metal-binding</keyword>
<dbReference type="GO" id="GO:0046872">
    <property type="term" value="F:metal ion binding"/>
    <property type="evidence" value="ECO:0007669"/>
    <property type="project" value="UniProtKB-KW"/>
</dbReference>
<feature type="binding site" evidence="4">
    <location>
        <position position="52"/>
    </location>
    <ligand>
        <name>molybdate</name>
        <dbReference type="ChEBI" id="CHEBI:36264"/>
    </ligand>
</feature>
<keyword evidence="3" id="KW-0732">Signal</keyword>
<dbReference type="Proteomes" id="UP000037178">
    <property type="component" value="Unassembled WGS sequence"/>
</dbReference>
<comment type="caution">
    <text evidence="5">The sequence shown here is derived from an EMBL/GenBank/DDBJ whole genome shotgun (WGS) entry which is preliminary data.</text>
</comment>
<dbReference type="GO" id="GO:0030973">
    <property type="term" value="F:molybdate ion binding"/>
    <property type="evidence" value="ECO:0007669"/>
    <property type="project" value="TreeGrafter"/>
</dbReference>
<protein>
    <submittedName>
        <fullName evidence="5">Molybdenum ABC transporter, periplasmic molybdenum-binding protein ModA</fullName>
    </submittedName>
</protein>
<comment type="similarity">
    <text evidence="1">Belongs to the bacterial solute-binding protein ModA family.</text>
</comment>
<dbReference type="Pfam" id="PF13531">
    <property type="entry name" value="SBP_bac_11"/>
    <property type="match status" value="1"/>
</dbReference>
<evidence type="ECO:0000256" key="4">
    <source>
        <dbReference type="PIRSR" id="PIRSR004846-1"/>
    </source>
</evidence>
<dbReference type="PANTHER" id="PTHR30632:SF14">
    <property type="entry name" value="TUNGSTATE_MOLYBDATE_CHROMATE-BINDING PROTEIN MODA"/>
    <property type="match status" value="1"/>
</dbReference>
<keyword evidence="6" id="KW-1185">Reference proteome</keyword>
<dbReference type="PATRIC" id="fig|1675527.3.peg.2521"/>
<dbReference type="EMBL" id="LFTY01000002">
    <property type="protein sequence ID" value="KMW57436.1"/>
    <property type="molecule type" value="Genomic_DNA"/>
</dbReference>
<feature type="binding site" evidence="4">
    <location>
        <position position="158"/>
    </location>
    <ligand>
        <name>molybdate</name>
        <dbReference type="ChEBI" id="CHEBI:36264"/>
    </ligand>
</feature>
<dbReference type="STRING" id="1675527.AIOL_002400"/>
<dbReference type="InterPro" id="IPR005950">
    <property type="entry name" value="ModA"/>
</dbReference>
<name>A0A0J9E3Q7_9RHOB</name>
<reference evidence="5 6" key="1">
    <citation type="submission" date="2015-06" db="EMBL/GenBank/DDBJ databases">
        <title>Draft genome sequence of an Alphaproteobacteria species associated to the Mediterranean sponge Oscarella lobularis.</title>
        <authorList>
            <person name="Jourda C."/>
            <person name="Santini S."/>
            <person name="Claverie J.-M."/>
        </authorList>
    </citation>
    <scope>NUCLEOTIDE SEQUENCE [LARGE SCALE GENOMIC DNA]</scope>
    <source>
        <strain evidence="5">IGS</strain>
    </source>
</reference>
<dbReference type="SUPFAM" id="SSF53850">
    <property type="entry name" value="Periplasmic binding protein-like II"/>
    <property type="match status" value="1"/>
</dbReference>
<dbReference type="GO" id="GO:0015689">
    <property type="term" value="P:molybdate ion transport"/>
    <property type="evidence" value="ECO:0007669"/>
    <property type="project" value="InterPro"/>
</dbReference>
<keyword evidence="4" id="KW-0500">Molybdenum</keyword>
<evidence type="ECO:0000256" key="2">
    <source>
        <dbReference type="ARBA" id="ARBA00022723"/>
    </source>
</evidence>
<dbReference type="Gene3D" id="3.40.190.10">
    <property type="entry name" value="Periplasmic binding protein-like II"/>
    <property type="match status" value="2"/>
</dbReference>
<organism evidence="5 6">
    <name type="scientific">Candidatus Rhodobacter oscarellae</name>
    <dbReference type="NCBI Taxonomy" id="1675527"/>
    <lineage>
        <taxon>Bacteria</taxon>
        <taxon>Pseudomonadati</taxon>
        <taxon>Pseudomonadota</taxon>
        <taxon>Alphaproteobacteria</taxon>
        <taxon>Rhodobacterales</taxon>
        <taxon>Rhodobacter group</taxon>
        <taxon>Rhodobacter</taxon>
    </lineage>
</organism>
<dbReference type="PIRSF" id="PIRSF004846">
    <property type="entry name" value="ModA"/>
    <property type="match status" value="1"/>
</dbReference>
<dbReference type="InterPro" id="IPR050682">
    <property type="entry name" value="ModA/WtpA"/>
</dbReference>
<evidence type="ECO:0000256" key="1">
    <source>
        <dbReference type="ARBA" id="ARBA00009175"/>
    </source>
</evidence>
<dbReference type="AlphaFoldDB" id="A0A0J9E3Q7"/>
<evidence type="ECO:0000313" key="6">
    <source>
        <dbReference type="Proteomes" id="UP000037178"/>
    </source>
</evidence>
<accession>A0A0J9E3Q7</accession>
<dbReference type="PANTHER" id="PTHR30632">
    <property type="entry name" value="MOLYBDATE-BINDING PERIPLASMIC PROTEIN"/>
    <property type="match status" value="1"/>
</dbReference>
<evidence type="ECO:0000256" key="3">
    <source>
        <dbReference type="ARBA" id="ARBA00022729"/>
    </source>
</evidence>
<evidence type="ECO:0000313" key="5">
    <source>
        <dbReference type="EMBL" id="KMW57436.1"/>
    </source>
</evidence>
<proteinExistence type="inferred from homology"/>
<dbReference type="NCBIfam" id="TIGR01256">
    <property type="entry name" value="modA"/>
    <property type="match status" value="1"/>
</dbReference>
<sequence>MVLLAAAGAARPAMAERVTVAVAANFLTTARDVAAVFSAQTGHEVDLVHGSTGKLFAQIRAGAPFDVFLSADAARPARLREVGEVAEGGIATYAIGRLALVHGERTKPGTLDEILARPSLRFAIADPAVAPYGAAARDVLRAERGATWQSNVVMGESVGQAFTFVATGNVDAGLVALAQARTFEGDIWVLELPDARHAPIQQDAALLKRAAANPAARAFLEFLSAPFARQIISDAGYEVPQ</sequence>
<gene>
    <name evidence="5" type="ORF">AIOL_002400</name>
</gene>